<dbReference type="EMBL" id="PKJC01000001">
    <property type="protein sequence ID" value="PKZ67158.1"/>
    <property type="molecule type" value="Genomic_DNA"/>
</dbReference>
<evidence type="ECO:0000313" key="2">
    <source>
        <dbReference type="EMBL" id="PKZ67158.1"/>
    </source>
</evidence>
<dbReference type="NCBIfam" id="NF046112">
    <property type="entry name" value="MSMEG_6209_Nter"/>
    <property type="match status" value="1"/>
</dbReference>
<evidence type="ECO:0000313" key="3">
    <source>
        <dbReference type="Proteomes" id="UP000234662"/>
    </source>
</evidence>
<comment type="caution">
    <text evidence="2">The sequence shown here is derived from an EMBL/GenBank/DDBJ whole genome shotgun (WGS) entry which is preliminary data.</text>
</comment>
<dbReference type="AlphaFoldDB" id="A0A2I1RDF2"/>
<dbReference type="Gene3D" id="1.10.8.1060">
    <property type="entry name" value="Corynebacterium glutamicum thioredoxin-dependent arsenate reductase, N-terminal domain"/>
    <property type="match status" value="1"/>
</dbReference>
<proteinExistence type="predicted"/>
<dbReference type="RefSeq" id="WP_101818636.1">
    <property type="nucleotide sequence ID" value="NZ_PKJC01000001.1"/>
</dbReference>
<sequence length="63" mass="7558">MHASDDEQRSIDQIRTRIRASNPDRPRLEIDRTVDEAYGHFRDVRVRDFVPLLVERRVVQSLR</sequence>
<name>A0A2I1RDF2_9ACTN</name>
<reference evidence="2 3" key="1">
    <citation type="submission" date="2017-12" db="EMBL/GenBank/DDBJ databases">
        <title>Phylogenetic diversity of female urinary microbiome.</title>
        <authorList>
            <person name="Thomas-White K."/>
            <person name="Wolfe A.J."/>
        </authorList>
    </citation>
    <scope>NUCLEOTIDE SEQUENCE [LARGE SCALE GENOMIC DNA]</scope>
    <source>
        <strain evidence="2 3">UMB0777</strain>
    </source>
</reference>
<feature type="region of interest" description="Disordered" evidence="1">
    <location>
        <begin position="1"/>
        <end position="22"/>
    </location>
</feature>
<evidence type="ECO:0008006" key="4">
    <source>
        <dbReference type="Google" id="ProtNLM"/>
    </source>
</evidence>
<evidence type="ECO:0000256" key="1">
    <source>
        <dbReference type="SAM" id="MobiDB-lite"/>
    </source>
</evidence>
<dbReference type="Proteomes" id="UP000234662">
    <property type="component" value="Unassembled WGS sequence"/>
</dbReference>
<organism evidence="2 3">
    <name type="scientific">Gordonia terrae</name>
    <dbReference type="NCBI Taxonomy" id="2055"/>
    <lineage>
        <taxon>Bacteria</taxon>
        <taxon>Bacillati</taxon>
        <taxon>Actinomycetota</taxon>
        <taxon>Actinomycetes</taxon>
        <taxon>Mycobacteriales</taxon>
        <taxon>Gordoniaceae</taxon>
        <taxon>Gordonia</taxon>
    </lineage>
</organism>
<gene>
    <name evidence="2" type="ORF">CYJ73_00195</name>
</gene>
<feature type="compositionally biased region" description="Basic and acidic residues" evidence="1">
    <location>
        <begin position="1"/>
        <end position="15"/>
    </location>
</feature>
<accession>A0A2I1RDF2</accession>
<protein>
    <recommendedName>
        <fullName evidence="4">DUF3562 domain-containing protein</fullName>
    </recommendedName>
</protein>